<accession>A0AA47LRE9</accession>
<name>A0AA47LRE9_9GAMM</name>
<comment type="pathway">
    <text evidence="1">Cofactor biosynthesis; ubiquinone biosynthesis.</text>
</comment>
<keyword evidence="1" id="KW-0963">Cytoplasm</keyword>
<dbReference type="SUPFAM" id="SSF55718">
    <property type="entry name" value="SCP-like"/>
    <property type="match status" value="1"/>
</dbReference>
<evidence type="ECO:0000256" key="1">
    <source>
        <dbReference type="HAMAP-Rule" id="MF_02215"/>
    </source>
</evidence>
<comment type="function">
    <text evidence="1">Required for ubiquinone (coenzyme Q) biosynthesis. Binds hydrophobic ubiquinone biosynthetic intermediates via its SCP2 domain and is essential for the stability of the Ubi complex. May constitute a docking platform where Ubi enzymes assemble and access their SCP2-bound polyprenyl substrates.</text>
</comment>
<dbReference type="InterPro" id="IPR036527">
    <property type="entry name" value="SCP2_sterol-bd_dom_sf"/>
</dbReference>
<dbReference type="AlphaFoldDB" id="A0AA47LRE9"/>
<evidence type="ECO:0000313" key="5">
    <source>
        <dbReference type="Proteomes" id="UP001164748"/>
    </source>
</evidence>
<dbReference type="GO" id="GO:0006744">
    <property type="term" value="P:ubiquinone biosynthetic process"/>
    <property type="evidence" value="ECO:0007669"/>
    <property type="project" value="UniProtKB-UniRule"/>
</dbReference>
<dbReference type="RefSeq" id="WP_269579070.1">
    <property type="nucleotide sequence ID" value="NZ_CP114588.1"/>
</dbReference>
<dbReference type="PANTHER" id="PTHR38693:SF1">
    <property type="entry name" value="UBIQUINONE BIOSYNTHESIS ACCESSORY FACTOR UBIJ"/>
    <property type="match status" value="1"/>
</dbReference>
<dbReference type="HAMAP" id="MF_02215">
    <property type="entry name" value="UbiJ"/>
    <property type="match status" value="1"/>
</dbReference>
<evidence type="ECO:0000259" key="3">
    <source>
        <dbReference type="Pfam" id="PF02036"/>
    </source>
</evidence>
<reference evidence="4" key="1">
    <citation type="submission" date="2022-09" db="EMBL/GenBank/DDBJ databases">
        <authorList>
            <person name="Li Z.-J."/>
        </authorList>
    </citation>
    <scope>NUCLEOTIDE SEQUENCE</scope>
    <source>
        <strain evidence="4">TGB11</strain>
    </source>
</reference>
<comment type="subcellular location">
    <subcellularLocation>
        <location evidence="1">Cytoplasm</location>
    </subcellularLocation>
</comment>
<protein>
    <recommendedName>
        <fullName evidence="1">Ubiquinone biosynthesis accessory factor UbiJ</fullName>
    </recommendedName>
</protein>
<feature type="domain" description="SCP2" evidence="3">
    <location>
        <begin position="15"/>
        <end position="111"/>
    </location>
</feature>
<gene>
    <name evidence="1" type="primary">ubiJ</name>
    <name evidence="4" type="ORF">N8M53_00205</name>
</gene>
<dbReference type="EMBL" id="CP114588">
    <property type="protein sequence ID" value="WBA08689.1"/>
    <property type="molecule type" value="Genomic_DNA"/>
</dbReference>
<comment type="similarity">
    <text evidence="1">Belongs to the UbiJ family.</text>
</comment>
<feature type="coiled-coil region" evidence="2">
    <location>
        <begin position="173"/>
        <end position="200"/>
    </location>
</feature>
<dbReference type="Pfam" id="PF02036">
    <property type="entry name" value="SCP2"/>
    <property type="match status" value="1"/>
</dbReference>
<dbReference type="GO" id="GO:0005737">
    <property type="term" value="C:cytoplasm"/>
    <property type="evidence" value="ECO:0007669"/>
    <property type="project" value="UniProtKB-SubCell"/>
</dbReference>
<dbReference type="InterPro" id="IPR003033">
    <property type="entry name" value="SCP2_sterol-bd_dom"/>
</dbReference>
<keyword evidence="1" id="KW-0831">Ubiquinone biosynthesis</keyword>
<keyword evidence="2" id="KW-0175">Coiled coil</keyword>
<dbReference type="InterPro" id="IPR038989">
    <property type="entry name" value="UbiJ"/>
</dbReference>
<dbReference type="Proteomes" id="UP001164748">
    <property type="component" value="Chromosome"/>
</dbReference>
<evidence type="ECO:0000256" key="2">
    <source>
        <dbReference type="SAM" id="Coils"/>
    </source>
</evidence>
<proteinExistence type="inferred from homology"/>
<dbReference type="PANTHER" id="PTHR38693">
    <property type="entry name" value="UBIQUINONE BIOSYNTHESIS PROTEIN UBIJ"/>
    <property type="match status" value="1"/>
</dbReference>
<evidence type="ECO:0000313" key="4">
    <source>
        <dbReference type="EMBL" id="WBA08689.1"/>
    </source>
</evidence>
<organism evidence="4 5">
    <name type="scientific">Salinivibrio kushneri</name>
    <dbReference type="NCBI Taxonomy" id="1908198"/>
    <lineage>
        <taxon>Bacteria</taxon>
        <taxon>Pseudomonadati</taxon>
        <taxon>Pseudomonadota</taxon>
        <taxon>Gammaproteobacteria</taxon>
        <taxon>Vibrionales</taxon>
        <taxon>Vibrionaceae</taxon>
        <taxon>Salinivibrio</taxon>
    </lineage>
</organism>
<sequence>MALDSLVCAALETALNAVIAKDADSQRRLARLKGRCIGVTIQELDRQLVFIFGQRIDVLSHYEGERDADLSLSLSALPQLQQKANLTALIKADKLTLEGDIDVAQQFSQLLSGIELDVAEWLAPYTGDVIAHTVVSHAQQRWQQLQQLAQRQQRYVGDVITEEWRLAPGPLEVAAYSDQVDELRSDVARLEARFKQLVERVGSA</sequence>